<evidence type="ECO:0000256" key="11">
    <source>
        <dbReference type="ARBA" id="ARBA00022989"/>
    </source>
</evidence>
<evidence type="ECO:0000256" key="10">
    <source>
        <dbReference type="ARBA" id="ARBA00022833"/>
    </source>
</evidence>
<dbReference type="GO" id="GO:0016567">
    <property type="term" value="P:protein ubiquitination"/>
    <property type="evidence" value="ECO:0007669"/>
    <property type="project" value="UniProtKB-UniPathway"/>
</dbReference>
<evidence type="ECO:0000256" key="2">
    <source>
        <dbReference type="ARBA" id="ARBA00004127"/>
    </source>
</evidence>
<dbReference type="STRING" id="51511.ENSCSAVP00000000172"/>
<dbReference type="FunCoup" id="H2Y4C4">
    <property type="interactions" value="3"/>
</dbReference>
<feature type="transmembrane region" description="Helical" evidence="13">
    <location>
        <begin position="116"/>
        <end position="138"/>
    </location>
</feature>
<sequence length="233" mass="26523">MNLTCTGEMQDTNSYGNNQRNNQTDIEIACTNCNESDCSKLNVCRICQECCSGDPGLIAPCRCKGSIGFVHERCLVEWLSKSGKSTCEICCTSYVLRASTAGWRQWRRLQLSRHDLAMMAVNIVCIIFLISTTAWLIWSALSVETKRQRNSDLFRVCYALYGFMDIFCLGILLHEIPHMRLMYRHYKLLKYELRVMPYTSPVVSINSEDNTNTSETTTLQIVDPTPENAVLNT</sequence>
<dbReference type="InterPro" id="IPR011016">
    <property type="entry name" value="Znf_RING-CH"/>
</dbReference>
<keyword evidence="8" id="KW-0863">Zinc-finger</keyword>
<evidence type="ECO:0000256" key="12">
    <source>
        <dbReference type="ARBA" id="ARBA00023136"/>
    </source>
</evidence>
<evidence type="ECO:0000313" key="15">
    <source>
        <dbReference type="Ensembl" id="ENSCSAVP00000000172.1"/>
    </source>
</evidence>
<dbReference type="Gene3D" id="3.30.40.10">
    <property type="entry name" value="Zinc/RING finger domain, C3HC4 (zinc finger)"/>
    <property type="match status" value="1"/>
</dbReference>
<dbReference type="PANTHER" id="PTHR46053:SF2">
    <property type="entry name" value="RING-TYPE E3 UBIQUITIN TRANSFERASE"/>
    <property type="match status" value="1"/>
</dbReference>
<evidence type="ECO:0000259" key="14">
    <source>
        <dbReference type="PROSITE" id="PS51292"/>
    </source>
</evidence>
<keyword evidence="5" id="KW-0808">Transferase</keyword>
<evidence type="ECO:0000256" key="6">
    <source>
        <dbReference type="ARBA" id="ARBA00022692"/>
    </source>
</evidence>
<dbReference type="PROSITE" id="PS51292">
    <property type="entry name" value="ZF_RING_CH"/>
    <property type="match status" value="1"/>
</dbReference>
<dbReference type="eggNOG" id="KOG1609">
    <property type="taxonomic scope" value="Eukaryota"/>
</dbReference>
<dbReference type="InParanoid" id="H2Y4C4"/>
<dbReference type="Proteomes" id="UP000007875">
    <property type="component" value="Unassembled WGS sequence"/>
</dbReference>
<dbReference type="HOGENOM" id="CLU_1189561_0_0_1"/>
<evidence type="ECO:0000256" key="9">
    <source>
        <dbReference type="ARBA" id="ARBA00022786"/>
    </source>
</evidence>
<dbReference type="SMART" id="SM00744">
    <property type="entry name" value="RINGv"/>
    <property type="match status" value="1"/>
</dbReference>
<organism evidence="15 16">
    <name type="scientific">Ciona savignyi</name>
    <name type="common">Pacific transparent sea squirt</name>
    <dbReference type="NCBI Taxonomy" id="51511"/>
    <lineage>
        <taxon>Eukaryota</taxon>
        <taxon>Metazoa</taxon>
        <taxon>Chordata</taxon>
        <taxon>Tunicata</taxon>
        <taxon>Ascidiacea</taxon>
        <taxon>Phlebobranchia</taxon>
        <taxon>Cionidae</taxon>
        <taxon>Ciona</taxon>
    </lineage>
</organism>
<comment type="subcellular location">
    <subcellularLocation>
        <location evidence="2">Endomembrane system</location>
        <topology evidence="2">Multi-pass membrane protein</topology>
    </subcellularLocation>
</comment>
<dbReference type="PANTHER" id="PTHR46053">
    <property type="entry name" value="E3 UBIQUITIN-PROTEIN LIGASE MARCH4-LIKE"/>
    <property type="match status" value="1"/>
</dbReference>
<feature type="transmembrane region" description="Helical" evidence="13">
    <location>
        <begin position="158"/>
        <end position="176"/>
    </location>
</feature>
<evidence type="ECO:0000256" key="7">
    <source>
        <dbReference type="ARBA" id="ARBA00022723"/>
    </source>
</evidence>
<keyword evidence="7" id="KW-0479">Metal-binding</keyword>
<reference evidence="16" key="1">
    <citation type="submission" date="2003-08" db="EMBL/GenBank/DDBJ databases">
        <authorList>
            <person name="Birren B."/>
            <person name="Nusbaum C."/>
            <person name="Abebe A."/>
            <person name="Abouelleil A."/>
            <person name="Adekoya E."/>
            <person name="Ait-zahra M."/>
            <person name="Allen N."/>
            <person name="Allen T."/>
            <person name="An P."/>
            <person name="Anderson M."/>
            <person name="Anderson S."/>
            <person name="Arachchi H."/>
            <person name="Armbruster J."/>
            <person name="Bachantsang P."/>
            <person name="Baldwin J."/>
            <person name="Barry A."/>
            <person name="Bayul T."/>
            <person name="Blitshsteyn B."/>
            <person name="Bloom T."/>
            <person name="Blye J."/>
            <person name="Boguslavskiy L."/>
            <person name="Borowsky M."/>
            <person name="Boukhgalter B."/>
            <person name="Brunache A."/>
            <person name="Butler J."/>
            <person name="Calixte N."/>
            <person name="Calvo S."/>
            <person name="Camarata J."/>
            <person name="Campo K."/>
            <person name="Chang J."/>
            <person name="Cheshatsang Y."/>
            <person name="Citroen M."/>
            <person name="Collymore A."/>
            <person name="Considine T."/>
            <person name="Cook A."/>
            <person name="Cooke P."/>
            <person name="Corum B."/>
            <person name="Cuomo C."/>
            <person name="David R."/>
            <person name="Dawoe T."/>
            <person name="Degray S."/>
            <person name="Dodge S."/>
            <person name="Dooley K."/>
            <person name="Dorje P."/>
            <person name="Dorjee K."/>
            <person name="Dorris L."/>
            <person name="Duffey N."/>
            <person name="Dupes A."/>
            <person name="Elkins T."/>
            <person name="Engels R."/>
            <person name="Erickson J."/>
            <person name="Farina A."/>
            <person name="Faro S."/>
            <person name="Ferreira P."/>
            <person name="Fischer H."/>
            <person name="Fitzgerald M."/>
            <person name="Foley K."/>
            <person name="Gage D."/>
            <person name="Galagan J."/>
            <person name="Gearin G."/>
            <person name="Gnerre S."/>
            <person name="Gnirke A."/>
            <person name="Goyette A."/>
            <person name="Graham J."/>
            <person name="Grandbois E."/>
            <person name="Gyaltsen K."/>
            <person name="Hafez N."/>
            <person name="Hagopian D."/>
            <person name="Hagos B."/>
            <person name="Hall J."/>
            <person name="Hatcher B."/>
            <person name="Heller A."/>
            <person name="Higgins H."/>
            <person name="Honan T."/>
            <person name="Horn A."/>
            <person name="Houde N."/>
            <person name="Hughes L."/>
            <person name="Hulme W."/>
            <person name="Husby E."/>
            <person name="Iliev I."/>
            <person name="Jaffe D."/>
            <person name="Jones C."/>
            <person name="Kamal M."/>
            <person name="Kamat A."/>
            <person name="Kamvysselis M."/>
            <person name="Karlsson E."/>
            <person name="Kells C."/>
            <person name="Kieu A."/>
            <person name="Kisner P."/>
            <person name="Kodira C."/>
            <person name="Kulbokas E."/>
            <person name="Labutti K."/>
            <person name="Lama D."/>
            <person name="Landers T."/>
            <person name="Leger J."/>
            <person name="Levine S."/>
            <person name="Lewis D."/>
            <person name="Lewis T."/>
            <person name="Lindblad-toh K."/>
            <person name="Liu X."/>
            <person name="Lokyitsang T."/>
            <person name="Lokyitsang Y."/>
            <person name="Lucien O."/>
            <person name="Lui A."/>
            <person name="Ma L.J."/>
            <person name="Mabbitt R."/>
            <person name="Macdonald J."/>
            <person name="Maclean C."/>
            <person name="Major J."/>
            <person name="Manning J."/>
            <person name="Marabella R."/>
            <person name="Maru K."/>
            <person name="Matthews C."/>
            <person name="Mauceli E."/>
            <person name="Mccarthy M."/>
            <person name="Mcdonough S."/>
            <person name="Mcghee T."/>
            <person name="Meldrim J."/>
            <person name="Meneus L."/>
            <person name="Mesirov J."/>
            <person name="Mihalev A."/>
            <person name="Mihova T."/>
            <person name="Mikkelsen T."/>
            <person name="Mlenga V."/>
            <person name="Moru K."/>
            <person name="Mozes J."/>
            <person name="Mulrain L."/>
            <person name="Munson G."/>
            <person name="Naylor J."/>
            <person name="Newes C."/>
            <person name="Nguyen C."/>
            <person name="Nguyen N."/>
            <person name="Nguyen T."/>
            <person name="Nicol R."/>
            <person name="Nielsen C."/>
            <person name="Nizzari M."/>
            <person name="Norbu C."/>
            <person name="Norbu N."/>
            <person name="O'donnell P."/>
            <person name="Okoawo O."/>
            <person name="O'leary S."/>
            <person name="Omotosho B."/>
            <person name="O'neill K."/>
            <person name="Osman S."/>
            <person name="Parker S."/>
            <person name="Perrin D."/>
            <person name="Phunkhang P."/>
            <person name="Piqani B."/>
            <person name="Purcell S."/>
            <person name="Rachupka T."/>
            <person name="Ramasamy U."/>
            <person name="Rameau R."/>
            <person name="Ray V."/>
            <person name="Raymond C."/>
            <person name="Retta R."/>
            <person name="Richardson S."/>
            <person name="Rise C."/>
            <person name="Rodriguez J."/>
            <person name="Rogers J."/>
            <person name="Rogov P."/>
            <person name="Rutman M."/>
            <person name="Schupbach R."/>
            <person name="Seaman C."/>
            <person name="Settipalli S."/>
            <person name="Sharpe T."/>
            <person name="Sheridan J."/>
            <person name="Sherpa N."/>
            <person name="Shi J."/>
            <person name="Smirnov S."/>
            <person name="Smith C."/>
            <person name="Sougnez C."/>
            <person name="Spencer B."/>
            <person name="Stalker J."/>
            <person name="Stange-thomann N."/>
            <person name="Stavropoulos S."/>
            <person name="Stetson K."/>
            <person name="Stone C."/>
            <person name="Stone S."/>
            <person name="Stubbs M."/>
            <person name="Talamas J."/>
            <person name="Tchuinga P."/>
            <person name="Tenzing P."/>
            <person name="Tesfaye S."/>
            <person name="Theodore J."/>
            <person name="Thoulutsang Y."/>
            <person name="Topham K."/>
            <person name="Towey S."/>
            <person name="Tsamla T."/>
            <person name="Tsomo N."/>
            <person name="Vallee D."/>
            <person name="Vassiliev H."/>
            <person name="Venkataraman V."/>
            <person name="Vinson J."/>
            <person name="Vo A."/>
            <person name="Wade C."/>
            <person name="Wang S."/>
            <person name="Wangchuk T."/>
            <person name="Wangdi T."/>
            <person name="Whittaker C."/>
            <person name="Wilkinson J."/>
            <person name="Wu Y."/>
            <person name="Wyman D."/>
            <person name="Yadav S."/>
            <person name="Yang S."/>
            <person name="Yang X."/>
            <person name="Yeager S."/>
            <person name="Yee E."/>
            <person name="Young G."/>
            <person name="Zainoun J."/>
            <person name="Zembeck L."/>
            <person name="Zimmer A."/>
            <person name="Zody M."/>
            <person name="Lander E."/>
        </authorList>
    </citation>
    <scope>NUCLEOTIDE SEQUENCE [LARGE SCALE GENOMIC DNA]</scope>
</reference>
<keyword evidence="16" id="KW-1185">Reference proteome</keyword>
<dbReference type="GO" id="GO:0012505">
    <property type="term" value="C:endomembrane system"/>
    <property type="evidence" value="ECO:0007669"/>
    <property type="project" value="UniProtKB-SubCell"/>
</dbReference>
<name>H2Y4C4_CIOSA</name>
<dbReference type="EC" id="2.3.2.27" evidence="4"/>
<dbReference type="UniPathway" id="UPA00143"/>
<dbReference type="InterPro" id="IPR046356">
    <property type="entry name" value="MARCHF4/9/11"/>
</dbReference>
<evidence type="ECO:0000256" key="4">
    <source>
        <dbReference type="ARBA" id="ARBA00012483"/>
    </source>
</evidence>
<dbReference type="GO" id="GO:0008270">
    <property type="term" value="F:zinc ion binding"/>
    <property type="evidence" value="ECO:0007669"/>
    <property type="project" value="UniProtKB-KW"/>
</dbReference>
<reference evidence="15" key="2">
    <citation type="submission" date="2025-08" db="UniProtKB">
        <authorList>
            <consortium name="Ensembl"/>
        </authorList>
    </citation>
    <scope>IDENTIFICATION</scope>
</reference>
<dbReference type="OMA" id="HEIPHMR"/>
<comment type="pathway">
    <text evidence="3">Protein modification; protein ubiquitination.</text>
</comment>
<comment type="catalytic activity">
    <reaction evidence="1">
        <text>S-ubiquitinyl-[E2 ubiquitin-conjugating enzyme]-L-cysteine + [acceptor protein]-L-lysine = [E2 ubiquitin-conjugating enzyme]-L-cysteine + N(6)-ubiquitinyl-[acceptor protein]-L-lysine.</text>
        <dbReference type="EC" id="2.3.2.27"/>
    </reaction>
</comment>
<keyword evidence="11 13" id="KW-1133">Transmembrane helix</keyword>
<keyword evidence="10" id="KW-0862">Zinc</keyword>
<feature type="domain" description="RING-CH-type" evidence="14">
    <location>
        <begin position="36"/>
        <end position="97"/>
    </location>
</feature>
<keyword evidence="9" id="KW-0833">Ubl conjugation pathway</keyword>
<protein>
    <recommendedName>
        <fullName evidence="4">RING-type E3 ubiquitin transferase</fullName>
        <ecNumber evidence="4">2.3.2.27</ecNumber>
    </recommendedName>
</protein>
<dbReference type="GeneTree" id="ENSGT00940000169010"/>
<evidence type="ECO:0000256" key="8">
    <source>
        <dbReference type="ARBA" id="ARBA00022771"/>
    </source>
</evidence>
<proteinExistence type="predicted"/>
<keyword evidence="12 13" id="KW-0472">Membrane</keyword>
<evidence type="ECO:0000256" key="3">
    <source>
        <dbReference type="ARBA" id="ARBA00004906"/>
    </source>
</evidence>
<dbReference type="GO" id="GO:0061630">
    <property type="term" value="F:ubiquitin protein ligase activity"/>
    <property type="evidence" value="ECO:0007669"/>
    <property type="project" value="UniProtKB-EC"/>
</dbReference>
<dbReference type="Ensembl" id="ENSCSAVT00000000173.1">
    <property type="protein sequence ID" value="ENSCSAVP00000000172.1"/>
    <property type="gene ID" value="ENSCSAVG00000000098.1"/>
</dbReference>
<keyword evidence="6 13" id="KW-0812">Transmembrane</keyword>
<evidence type="ECO:0000256" key="1">
    <source>
        <dbReference type="ARBA" id="ARBA00000900"/>
    </source>
</evidence>
<dbReference type="SUPFAM" id="SSF57850">
    <property type="entry name" value="RING/U-box"/>
    <property type="match status" value="1"/>
</dbReference>
<evidence type="ECO:0000256" key="5">
    <source>
        <dbReference type="ARBA" id="ARBA00022679"/>
    </source>
</evidence>
<dbReference type="Pfam" id="PF12906">
    <property type="entry name" value="RINGv"/>
    <property type="match status" value="1"/>
</dbReference>
<dbReference type="AlphaFoldDB" id="H2Y4C4"/>
<dbReference type="InterPro" id="IPR013083">
    <property type="entry name" value="Znf_RING/FYVE/PHD"/>
</dbReference>
<accession>H2Y4C4</accession>
<evidence type="ECO:0000313" key="16">
    <source>
        <dbReference type="Proteomes" id="UP000007875"/>
    </source>
</evidence>
<evidence type="ECO:0000256" key="13">
    <source>
        <dbReference type="SAM" id="Phobius"/>
    </source>
</evidence>
<reference evidence="15" key="3">
    <citation type="submission" date="2025-09" db="UniProtKB">
        <authorList>
            <consortium name="Ensembl"/>
        </authorList>
    </citation>
    <scope>IDENTIFICATION</scope>
</reference>